<proteinExistence type="predicted"/>
<comment type="caution">
    <text evidence="3">The sequence shown here is derived from an EMBL/GenBank/DDBJ whole genome shotgun (WGS) entry which is preliminary data.</text>
</comment>
<dbReference type="InterPro" id="IPR036278">
    <property type="entry name" value="Sialidase_sf"/>
</dbReference>
<organism evidence="3 4">
    <name type="scientific">Archangium lansingense</name>
    <dbReference type="NCBI Taxonomy" id="2995310"/>
    <lineage>
        <taxon>Bacteria</taxon>
        <taxon>Pseudomonadati</taxon>
        <taxon>Myxococcota</taxon>
        <taxon>Myxococcia</taxon>
        <taxon>Myxococcales</taxon>
        <taxon>Cystobacterineae</taxon>
        <taxon>Archangiaceae</taxon>
        <taxon>Archangium</taxon>
    </lineage>
</organism>
<dbReference type="Gene3D" id="2.120.10.10">
    <property type="match status" value="1"/>
</dbReference>
<feature type="signal peptide" evidence="2">
    <location>
        <begin position="1"/>
        <end position="26"/>
    </location>
</feature>
<feature type="chain" id="PRO_5045053295" evidence="2">
    <location>
        <begin position="27"/>
        <end position="458"/>
    </location>
</feature>
<evidence type="ECO:0000313" key="3">
    <source>
        <dbReference type="EMBL" id="MCY1080684.1"/>
    </source>
</evidence>
<evidence type="ECO:0000313" key="4">
    <source>
        <dbReference type="Proteomes" id="UP001207654"/>
    </source>
</evidence>
<dbReference type="RefSeq" id="WP_267539327.1">
    <property type="nucleotide sequence ID" value="NZ_JAPNKA010000001.1"/>
</dbReference>
<accession>A0ABT4AG79</accession>
<gene>
    <name evidence="3" type="ORF">OV287_40200</name>
</gene>
<feature type="compositionally biased region" description="Basic and acidic residues" evidence="1">
    <location>
        <begin position="35"/>
        <end position="46"/>
    </location>
</feature>
<protein>
    <submittedName>
        <fullName evidence="3">Sialidase family protein</fullName>
    </submittedName>
</protein>
<evidence type="ECO:0000256" key="1">
    <source>
        <dbReference type="SAM" id="MobiDB-lite"/>
    </source>
</evidence>
<dbReference type="Gene3D" id="2.130.10.10">
    <property type="entry name" value="YVTN repeat-like/Quinoprotein amine dehydrogenase"/>
    <property type="match status" value="1"/>
</dbReference>
<evidence type="ECO:0000256" key="2">
    <source>
        <dbReference type="SAM" id="SignalP"/>
    </source>
</evidence>
<keyword evidence="4" id="KW-1185">Reference proteome</keyword>
<reference evidence="3 4" key="1">
    <citation type="submission" date="2022-11" db="EMBL/GenBank/DDBJ databases">
        <title>Minimal conservation of predation-associated metabolite biosynthetic gene clusters underscores biosynthetic potential of Myxococcota including descriptions for ten novel species: Archangium lansinium sp. nov., Myxococcus landrumus sp. nov., Nannocystis bai.</title>
        <authorList>
            <person name="Ahearne A."/>
            <person name="Stevens C."/>
            <person name="Phillips K."/>
        </authorList>
    </citation>
    <scope>NUCLEOTIDE SEQUENCE [LARGE SCALE GENOMIC DNA]</scope>
    <source>
        <strain evidence="3 4">MIWBW</strain>
    </source>
</reference>
<feature type="compositionally biased region" description="Polar residues" evidence="1">
    <location>
        <begin position="48"/>
        <end position="57"/>
    </location>
</feature>
<dbReference type="InterPro" id="IPR015943">
    <property type="entry name" value="WD40/YVTN_repeat-like_dom_sf"/>
</dbReference>
<name>A0ABT4AG79_9BACT</name>
<feature type="region of interest" description="Disordered" evidence="1">
    <location>
        <begin position="30"/>
        <end position="61"/>
    </location>
</feature>
<feature type="region of interest" description="Disordered" evidence="1">
    <location>
        <begin position="405"/>
        <end position="426"/>
    </location>
</feature>
<dbReference type="CDD" id="cd15482">
    <property type="entry name" value="Sialidase_non-viral"/>
    <property type="match status" value="1"/>
</dbReference>
<dbReference type="Proteomes" id="UP001207654">
    <property type="component" value="Unassembled WGS sequence"/>
</dbReference>
<keyword evidence="2" id="KW-0732">Signal</keyword>
<sequence>MQRHLRFQRIGVCLLAGLLVAASPLAASGAGASERNSHRAVDELGSRKNLSNTPTDSSEPRVAVSGNHVYVVWLEHLGDTAARILFRVSHDGGKRFSGTRVLNPDGGTPRGVNLLAHESRVYVAWGDDAGDGGVRLRASLDHGSSFGPVRKLSETGNPSSPLLAASGNHVYVVWSRGTGDESGDILFRASHDQGKSFGPLLDLNEDDEIGSVDLAARGHNVYLVWDDGFVDDLPAVRFRRSTDKGDTFEPIQRLSLIRSQSTHPRLAVRNDDVYLTWSECEFPDPVQCEILFRRSTNEGATFEPPVNLSENPGPSVEPEIAVEHDHLYVTWMDSTPGNFDIFFRKSDDRGRSFEPGLNLSDNPGTSFAPRISAEDDFVRVVWQDATGSAPFPLVTEVLYRASDDEGDSFSPTVNLSDNPGSSESPQLATCQDGERVHFVWLDDTPGQFDIFYRRGEAE</sequence>
<dbReference type="EMBL" id="JAPNKA010000001">
    <property type="protein sequence ID" value="MCY1080684.1"/>
    <property type="molecule type" value="Genomic_DNA"/>
</dbReference>
<feature type="compositionally biased region" description="Polar residues" evidence="1">
    <location>
        <begin position="409"/>
        <end position="426"/>
    </location>
</feature>
<dbReference type="SUPFAM" id="SSF50939">
    <property type="entry name" value="Sialidases"/>
    <property type="match status" value="1"/>
</dbReference>